<accession>A0ABQ8CE51</accession>
<evidence type="ECO:0000313" key="2">
    <source>
        <dbReference type="Proteomes" id="UP000824890"/>
    </source>
</evidence>
<dbReference type="PANTHER" id="PTHR34943">
    <property type="match status" value="1"/>
</dbReference>
<keyword evidence="2" id="KW-1185">Reference proteome</keyword>
<dbReference type="EMBL" id="JAGKQM010000008">
    <property type="protein sequence ID" value="KAH0915369.1"/>
    <property type="molecule type" value="Genomic_DNA"/>
</dbReference>
<reference evidence="1 2" key="1">
    <citation type="submission" date="2021-05" db="EMBL/GenBank/DDBJ databases">
        <title>Genome Assembly of Synthetic Allotetraploid Brassica napus Reveals Homoeologous Exchanges between Subgenomes.</title>
        <authorList>
            <person name="Davis J.T."/>
        </authorList>
    </citation>
    <scope>NUCLEOTIDE SEQUENCE [LARGE SCALE GENOMIC DNA]</scope>
    <source>
        <strain evidence="2">cv. Da-Ae</strain>
        <tissue evidence="1">Seedling</tissue>
    </source>
</reference>
<dbReference type="Proteomes" id="UP000824890">
    <property type="component" value="Unassembled WGS sequence"/>
</dbReference>
<gene>
    <name evidence="1" type="ORF">HID58_029815</name>
</gene>
<proteinExistence type="predicted"/>
<organism evidence="1 2">
    <name type="scientific">Brassica napus</name>
    <name type="common">Rape</name>
    <dbReference type="NCBI Taxonomy" id="3708"/>
    <lineage>
        <taxon>Eukaryota</taxon>
        <taxon>Viridiplantae</taxon>
        <taxon>Streptophyta</taxon>
        <taxon>Embryophyta</taxon>
        <taxon>Tracheophyta</taxon>
        <taxon>Spermatophyta</taxon>
        <taxon>Magnoliopsida</taxon>
        <taxon>eudicotyledons</taxon>
        <taxon>Gunneridae</taxon>
        <taxon>Pentapetalae</taxon>
        <taxon>rosids</taxon>
        <taxon>malvids</taxon>
        <taxon>Brassicales</taxon>
        <taxon>Brassicaceae</taxon>
        <taxon>Brassiceae</taxon>
        <taxon>Brassica</taxon>
    </lineage>
</organism>
<dbReference type="InterPro" id="IPR044705">
    <property type="entry name" value="CCB4"/>
</dbReference>
<name>A0ABQ8CE51_BRANA</name>
<comment type="caution">
    <text evidence="1">The sequence shown here is derived from an EMBL/GenBank/DDBJ whole genome shotgun (WGS) entry which is preliminary data.</text>
</comment>
<sequence length="215" mass="24554">METVISLIRLSLLSYRLTTVLNRHGAPPIIKHSLPHLKSVAPFSDCVCGVLRRNRRKPWQELIVLDIKGRVRVWQQHVASLWLLSTMVCCKSGCLLDKLIKGSMLFSQSFSLYHGRLKLPFLHANTQFSLCKVVILQLLGDKGITSIGGNMIRCFTSPDQAYIPSIERSWMRGGVVLVQLIFPKKQIAVSTQPRKAEKIHHMRRRVDRFKELMNA</sequence>
<dbReference type="PANTHER" id="PTHR34943:SF2">
    <property type="entry name" value="PROTEIN COFACTOR ASSEMBLY OF COMPLEX C SUBUNIT B CCB4, CHLOROPLASTIC"/>
    <property type="match status" value="1"/>
</dbReference>
<evidence type="ECO:0000313" key="1">
    <source>
        <dbReference type="EMBL" id="KAH0915369.1"/>
    </source>
</evidence>
<protein>
    <submittedName>
        <fullName evidence="1">Uncharacterized protein</fullName>
    </submittedName>
</protein>